<feature type="compositionally biased region" description="Low complexity" evidence="1">
    <location>
        <begin position="172"/>
        <end position="182"/>
    </location>
</feature>
<dbReference type="EMBL" id="KN824301">
    <property type="protein sequence ID" value="KIM27053.1"/>
    <property type="molecule type" value="Genomic_DNA"/>
</dbReference>
<name>A0A0C2WL67_SERVB</name>
<evidence type="ECO:0000313" key="3">
    <source>
        <dbReference type="Proteomes" id="UP000054097"/>
    </source>
</evidence>
<gene>
    <name evidence="2" type="ORF">M408DRAFT_311610</name>
</gene>
<evidence type="ECO:0000313" key="2">
    <source>
        <dbReference type="EMBL" id="KIM27053.1"/>
    </source>
</evidence>
<dbReference type="HOGENOM" id="CLU_1200435_0_0_1"/>
<feature type="region of interest" description="Disordered" evidence="1">
    <location>
        <begin position="53"/>
        <end position="81"/>
    </location>
</feature>
<protein>
    <submittedName>
        <fullName evidence="2">Uncharacterized protein</fullName>
    </submittedName>
</protein>
<reference evidence="3" key="2">
    <citation type="submission" date="2015-01" db="EMBL/GenBank/DDBJ databases">
        <title>Evolutionary Origins and Diversification of the Mycorrhizal Mutualists.</title>
        <authorList>
            <consortium name="DOE Joint Genome Institute"/>
            <consortium name="Mycorrhizal Genomics Consortium"/>
            <person name="Kohler A."/>
            <person name="Kuo A."/>
            <person name="Nagy L.G."/>
            <person name="Floudas D."/>
            <person name="Copeland A."/>
            <person name="Barry K.W."/>
            <person name="Cichocki N."/>
            <person name="Veneault-Fourrey C."/>
            <person name="LaButti K."/>
            <person name="Lindquist E.A."/>
            <person name="Lipzen A."/>
            <person name="Lundell T."/>
            <person name="Morin E."/>
            <person name="Murat C."/>
            <person name="Riley R."/>
            <person name="Ohm R."/>
            <person name="Sun H."/>
            <person name="Tunlid A."/>
            <person name="Henrissat B."/>
            <person name="Grigoriev I.V."/>
            <person name="Hibbett D.S."/>
            <person name="Martin F."/>
        </authorList>
    </citation>
    <scope>NUCLEOTIDE SEQUENCE [LARGE SCALE GENOMIC DNA]</scope>
    <source>
        <strain evidence="3">MAFF 305830</strain>
    </source>
</reference>
<proteinExistence type="predicted"/>
<organism evidence="2 3">
    <name type="scientific">Serendipita vermifera MAFF 305830</name>
    <dbReference type="NCBI Taxonomy" id="933852"/>
    <lineage>
        <taxon>Eukaryota</taxon>
        <taxon>Fungi</taxon>
        <taxon>Dikarya</taxon>
        <taxon>Basidiomycota</taxon>
        <taxon>Agaricomycotina</taxon>
        <taxon>Agaricomycetes</taxon>
        <taxon>Sebacinales</taxon>
        <taxon>Serendipitaceae</taxon>
        <taxon>Serendipita</taxon>
    </lineage>
</organism>
<dbReference type="Proteomes" id="UP000054097">
    <property type="component" value="Unassembled WGS sequence"/>
</dbReference>
<reference evidence="2 3" key="1">
    <citation type="submission" date="2014-04" db="EMBL/GenBank/DDBJ databases">
        <authorList>
            <consortium name="DOE Joint Genome Institute"/>
            <person name="Kuo A."/>
            <person name="Zuccaro A."/>
            <person name="Kohler A."/>
            <person name="Nagy L.G."/>
            <person name="Floudas D."/>
            <person name="Copeland A."/>
            <person name="Barry K.W."/>
            <person name="Cichocki N."/>
            <person name="Veneault-Fourrey C."/>
            <person name="LaButti K."/>
            <person name="Lindquist E.A."/>
            <person name="Lipzen A."/>
            <person name="Lundell T."/>
            <person name="Morin E."/>
            <person name="Murat C."/>
            <person name="Sun H."/>
            <person name="Tunlid A."/>
            <person name="Henrissat B."/>
            <person name="Grigoriev I.V."/>
            <person name="Hibbett D.S."/>
            <person name="Martin F."/>
            <person name="Nordberg H.P."/>
            <person name="Cantor M.N."/>
            <person name="Hua S.X."/>
        </authorList>
    </citation>
    <scope>NUCLEOTIDE SEQUENCE [LARGE SCALE GENOMIC DNA]</scope>
    <source>
        <strain evidence="2 3">MAFF 305830</strain>
    </source>
</reference>
<evidence type="ECO:0000256" key="1">
    <source>
        <dbReference type="SAM" id="MobiDB-lite"/>
    </source>
</evidence>
<keyword evidence="3" id="KW-1185">Reference proteome</keyword>
<dbReference type="AlphaFoldDB" id="A0A0C2WL67"/>
<accession>A0A0C2WL67</accession>
<sequence>MSMNLIKAHHTVMKGNEPRPKFHADRPCQRARVQGLLEDLLNLADENAIEIHLPHKGAPAHDQGDAGPLEDERKESPAEDETMVERQCILGSCPYHPDVDCVTKLTVNIIDARTLDSDEWLKTPPTYVFFIAAQSDIDVVAHELLLKAASDDDKESQVADDEEGGKTFANASSPSSTVPISCSTPYPPPRAWQLIQSLVLQQSRQVNAHASHHFEAFPSSDEVLSRALHCQ</sequence>
<feature type="region of interest" description="Disordered" evidence="1">
    <location>
        <begin position="151"/>
        <end position="182"/>
    </location>
</feature>